<dbReference type="SMART" id="SM00164">
    <property type="entry name" value="TBC"/>
    <property type="match status" value="1"/>
</dbReference>
<dbReference type="InterPro" id="IPR050302">
    <property type="entry name" value="Rab_GAP_TBC_domain"/>
</dbReference>
<dbReference type="GO" id="GO:0005096">
    <property type="term" value="F:GTPase activator activity"/>
    <property type="evidence" value="ECO:0007669"/>
    <property type="project" value="TreeGrafter"/>
</dbReference>
<dbReference type="Proteomes" id="UP000000599">
    <property type="component" value="Chromosome E"/>
</dbReference>
<dbReference type="eggNOG" id="KOG4436">
    <property type="taxonomic scope" value="Eukaryota"/>
</dbReference>
<evidence type="ECO:0000313" key="3">
    <source>
        <dbReference type="Proteomes" id="UP000000599"/>
    </source>
</evidence>
<evidence type="ECO:0000259" key="1">
    <source>
        <dbReference type="PROSITE" id="PS50086"/>
    </source>
</evidence>
<dbReference type="InterPro" id="IPR000195">
    <property type="entry name" value="Rab-GAP-TBC_dom"/>
</dbReference>
<dbReference type="AlphaFoldDB" id="Q6BQX2"/>
<dbReference type="InterPro" id="IPR035969">
    <property type="entry name" value="Rab-GAP_TBC_sf"/>
</dbReference>
<dbReference type="GO" id="GO:0030427">
    <property type="term" value="C:site of polarized growth"/>
    <property type="evidence" value="ECO:0007669"/>
    <property type="project" value="UniProtKB-ARBA"/>
</dbReference>
<dbReference type="OMA" id="SKWGNVI"/>
<dbReference type="GeneID" id="2902347"/>
<dbReference type="HOGENOM" id="CLU_020753_0_0_1"/>
<accession>Q6BQX2</accession>
<dbReference type="PANTHER" id="PTHR47219">
    <property type="entry name" value="RAB GTPASE-ACTIVATING PROTEIN 1-LIKE"/>
    <property type="match status" value="1"/>
</dbReference>
<dbReference type="KEGG" id="dha:DEHA2E01584g"/>
<dbReference type="OrthoDB" id="159449at2759"/>
<protein>
    <submittedName>
        <fullName evidence="2">DEHA2E01584p</fullName>
    </submittedName>
</protein>
<organism evidence="2 3">
    <name type="scientific">Debaryomyces hansenii (strain ATCC 36239 / CBS 767 / BCRC 21394 / JCM 1990 / NBRC 0083 / IGC 2968)</name>
    <name type="common">Yeast</name>
    <name type="synonym">Torulaspora hansenii</name>
    <dbReference type="NCBI Taxonomy" id="284592"/>
    <lineage>
        <taxon>Eukaryota</taxon>
        <taxon>Fungi</taxon>
        <taxon>Dikarya</taxon>
        <taxon>Ascomycota</taxon>
        <taxon>Saccharomycotina</taxon>
        <taxon>Pichiomycetes</taxon>
        <taxon>Debaryomycetaceae</taxon>
        <taxon>Debaryomyces</taxon>
    </lineage>
</organism>
<dbReference type="Pfam" id="PF00566">
    <property type="entry name" value="RabGAP-TBC"/>
    <property type="match status" value="1"/>
</dbReference>
<dbReference type="SUPFAM" id="SSF47923">
    <property type="entry name" value="Ypt/Rab-GAP domain of gyp1p"/>
    <property type="match status" value="2"/>
</dbReference>
<keyword evidence="3" id="KW-1185">Reference proteome</keyword>
<dbReference type="PANTHER" id="PTHR47219:SF9">
    <property type="entry name" value="GTPASE ACTIVATING PROTEIN AND CENTROSOME-ASSOCIATED, ISOFORM B"/>
    <property type="match status" value="1"/>
</dbReference>
<evidence type="ECO:0000313" key="2">
    <source>
        <dbReference type="EMBL" id="CAG87609.2"/>
    </source>
</evidence>
<dbReference type="GO" id="GO:0031267">
    <property type="term" value="F:small GTPase binding"/>
    <property type="evidence" value="ECO:0007669"/>
    <property type="project" value="TreeGrafter"/>
</dbReference>
<dbReference type="VEuPathDB" id="FungiDB:DEHA2E01584g"/>
<sequence length="565" mass="65128">MNMSFSVDWESLLEFEESLSSSFSKTNALLLHNLELKIESNRTSSNYDLPANDYGIEKLENDMKDYDYCSDEFTTCSNCGQSLYDNSAYKNCCKKFVSFQGVISSSLEKSFWISFINNPSSTINTLPNYTELLFLRQGLPFQLRSTIWKKLFLISQGNVIPETSRLVFDNFQHSYSLEISKQISKDLSRTFPLVEFFKNEETINNLSTILNVYANYDVELGYCQGLLFLVGVLYYHFKSDSTLTFHALVTIMESEPELHDIFTSTTMSYTLNKWKFEFSAILREIDNELYEHLNKFVDMQVFLYQWWLSFISSHTPDLSIVNRVMDFCLLQGWKTGMFKISLGLLLVNKPILMTLDTGDEEVIYQHLLNESKWGIAVKDLNAFFGDLLLSWDDSIFMELPKYEETLFPKPIKSHKRTSSAMMSKFKNLSINLSRNRSNSSSSQVDRYASSERLSSGYSAVSVFSSKSVNRIDNNSELDSIYSDITTNSELSSSPPKSFSEHLKIPYYTKFSKHEQMLEDNESTDINNGLIDDNIRLKILLKRAYDMINDNEPEASALKCEISQLI</sequence>
<dbReference type="RefSeq" id="XP_459398.2">
    <property type="nucleotide sequence ID" value="XM_459398.2"/>
</dbReference>
<name>Q6BQX2_DEBHA</name>
<dbReference type="PROSITE" id="PS50086">
    <property type="entry name" value="TBC_RABGAP"/>
    <property type="match status" value="1"/>
</dbReference>
<dbReference type="Gene3D" id="1.10.8.270">
    <property type="entry name" value="putative rabgap domain of human tbc1 domain family member 14 like domains"/>
    <property type="match status" value="1"/>
</dbReference>
<proteinExistence type="predicted"/>
<dbReference type="Gene3D" id="1.10.472.80">
    <property type="entry name" value="Ypt/Rab-GAP domain of gyp1p, domain 3"/>
    <property type="match status" value="1"/>
</dbReference>
<gene>
    <name evidence="2" type="ordered locus">DEHA2E01584g</name>
</gene>
<dbReference type="EMBL" id="CR382137">
    <property type="protein sequence ID" value="CAG87609.2"/>
    <property type="molecule type" value="Genomic_DNA"/>
</dbReference>
<reference evidence="2 3" key="1">
    <citation type="journal article" date="2004" name="Nature">
        <title>Genome evolution in yeasts.</title>
        <authorList>
            <consortium name="Genolevures"/>
            <person name="Dujon B."/>
            <person name="Sherman D."/>
            <person name="Fischer G."/>
            <person name="Durrens P."/>
            <person name="Casaregola S."/>
            <person name="Lafontaine I."/>
            <person name="de Montigny J."/>
            <person name="Marck C."/>
            <person name="Neuveglise C."/>
            <person name="Talla E."/>
            <person name="Goffard N."/>
            <person name="Frangeul L."/>
            <person name="Aigle M."/>
            <person name="Anthouard V."/>
            <person name="Babour A."/>
            <person name="Barbe V."/>
            <person name="Barnay S."/>
            <person name="Blanchin S."/>
            <person name="Beckerich J.M."/>
            <person name="Beyne E."/>
            <person name="Bleykasten C."/>
            <person name="Boisrame A."/>
            <person name="Boyer J."/>
            <person name="Cattolico L."/>
            <person name="Confanioleri F."/>
            <person name="de Daruvar A."/>
            <person name="Despons L."/>
            <person name="Fabre E."/>
            <person name="Fairhead C."/>
            <person name="Ferry-Dumazet H."/>
            <person name="Groppi A."/>
            <person name="Hantraye F."/>
            <person name="Hennequin C."/>
            <person name="Jauniaux N."/>
            <person name="Joyet P."/>
            <person name="Kachouri R."/>
            <person name="Kerrest A."/>
            <person name="Koszul R."/>
            <person name="Lemaire M."/>
            <person name="Lesur I."/>
            <person name="Ma L."/>
            <person name="Muller H."/>
            <person name="Nicaud J.M."/>
            <person name="Nikolski M."/>
            <person name="Oztas S."/>
            <person name="Ozier-Kalogeropoulos O."/>
            <person name="Pellenz S."/>
            <person name="Potier S."/>
            <person name="Richard G.F."/>
            <person name="Straub M.L."/>
            <person name="Suleau A."/>
            <person name="Swennene D."/>
            <person name="Tekaia F."/>
            <person name="Wesolowski-Louvel M."/>
            <person name="Westhof E."/>
            <person name="Wirth B."/>
            <person name="Zeniou-Meyer M."/>
            <person name="Zivanovic I."/>
            <person name="Bolotin-Fukuhara M."/>
            <person name="Thierry A."/>
            <person name="Bouchier C."/>
            <person name="Caudron B."/>
            <person name="Scarpelli C."/>
            <person name="Gaillardin C."/>
            <person name="Weissenbach J."/>
            <person name="Wincker P."/>
            <person name="Souciet J.L."/>
        </authorList>
    </citation>
    <scope>NUCLEOTIDE SEQUENCE [LARGE SCALE GENOMIC DNA]</scope>
    <source>
        <strain evidence="3">ATCC 36239 / CBS 767 / BCRC 21394 / JCM 1990 / NBRC 0083 / IGC 2968</strain>
    </source>
</reference>
<feature type="domain" description="Rab-GAP TBC" evidence="1">
    <location>
        <begin position="138"/>
        <end position="332"/>
    </location>
</feature>
<dbReference type="InParanoid" id="Q6BQX2"/>